<proteinExistence type="inferred from homology"/>
<dbReference type="PANTHER" id="PTHR48020">
    <property type="entry name" value="PROTON MYO-INOSITOL COTRANSPORTER"/>
    <property type="match status" value="1"/>
</dbReference>
<sequence>MSQSDFSTKIESFDSEKKPQVGHVEYRDEAEARTGGEPHFKTSKLSNPLESLSRETLLRDVNSFAEKFNLQDVVTDLEHGALIAQRPTEFEDIPDLTEDEKDALRNEKEHKWSHPFAMYATIVLCSIGACVQGWDQTGSAGANLSFPTEFGIPIDNSSSPDYNKNNWIVGLVNSAPYISAFACSVWLADPFNHVFGRRGTLFFAAIFCIAAPLGSAFTHKWWELFICRLLLGLGVGFKEVTAPVLAAENAPTIIRGALVMSWQMWTAFGIFLGYSANLIVHDVGRIAWRLQLGSALIPAVPLLALVYLVPESPRWYLKRGKIEKAWESLLKLRKHRVLAARDLYYIYVQILQEREMVGNNNVFKRVCELFYKNRLRQATLASFVVMIAQQMCGINVISFFSSSIFQEVTGNVTQSMWASWGFGLINFLFAIPAFYTIDTFGRRSLLLFTFPNMFWTLLVAGLSYLITDGDAKLGMMATFIYLFTIFYSPGEGPVPFTYSAEVFPLSHREIGMAWAVTVNNFFAAVLSLTFFRMNAAMTTTGAFGFYAGLNLVAFVWIFLWVPETKQLSLEELDDVFSIPTHTFTKYQTSVWLPWFCKRYIRFDKSAELVDLLDYAHGTRPSDLREDGRFDNNKI</sequence>
<dbReference type="GO" id="GO:0015791">
    <property type="term" value="P:polyol transmembrane transport"/>
    <property type="evidence" value="ECO:0007669"/>
    <property type="project" value="UniProtKB-ARBA"/>
</dbReference>
<comment type="similarity">
    <text evidence="2 7">Belongs to the major facilitator superfamily. Sugar transporter (TC 2.A.1.1) family.</text>
</comment>
<evidence type="ECO:0000313" key="11">
    <source>
        <dbReference type="EMBL" id="PRT54943.1"/>
    </source>
</evidence>
<keyword evidence="4 9" id="KW-0812">Transmembrane</keyword>
<accession>A0A2T0FIW3</accession>
<evidence type="ECO:0000313" key="12">
    <source>
        <dbReference type="Proteomes" id="UP000238350"/>
    </source>
</evidence>
<dbReference type="GO" id="GO:0015798">
    <property type="term" value="P:myo-inositol transport"/>
    <property type="evidence" value="ECO:0007669"/>
    <property type="project" value="UniProtKB-ARBA"/>
</dbReference>
<protein>
    <submittedName>
        <fullName evidence="11">Polyol transporter 5</fullName>
    </submittedName>
</protein>
<feature type="domain" description="Major facilitator superfamily (MFS) profile" evidence="10">
    <location>
        <begin position="121"/>
        <end position="565"/>
    </location>
</feature>
<dbReference type="GO" id="GO:0022857">
    <property type="term" value="F:transmembrane transporter activity"/>
    <property type="evidence" value="ECO:0007669"/>
    <property type="project" value="InterPro"/>
</dbReference>
<comment type="caution">
    <text evidence="11">The sequence shown here is derived from an EMBL/GenBank/DDBJ whole genome shotgun (WGS) entry which is preliminary data.</text>
</comment>
<organism evidence="11 12">
    <name type="scientific">Wickerhamiella sorbophila</name>
    <dbReference type="NCBI Taxonomy" id="45607"/>
    <lineage>
        <taxon>Eukaryota</taxon>
        <taxon>Fungi</taxon>
        <taxon>Dikarya</taxon>
        <taxon>Ascomycota</taxon>
        <taxon>Saccharomycotina</taxon>
        <taxon>Dipodascomycetes</taxon>
        <taxon>Dipodascales</taxon>
        <taxon>Trichomonascaceae</taxon>
        <taxon>Wickerhamiella</taxon>
    </lineage>
</organism>
<feature type="transmembrane region" description="Helical" evidence="9">
    <location>
        <begin position="380"/>
        <end position="405"/>
    </location>
</feature>
<name>A0A2T0FIW3_9ASCO</name>
<dbReference type="OrthoDB" id="5290825at2759"/>
<keyword evidence="3 7" id="KW-0813">Transport</keyword>
<feature type="transmembrane region" description="Helical" evidence="9">
    <location>
        <begin position="543"/>
        <end position="561"/>
    </location>
</feature>
<dbReference type="EMBL" id="NDIQ01000021">
    <property type="protein sequence ID" value="PRT54943.1"/>
    <property type="molecule type" value="Genomic_DNA"/>
</dbReference>
<feature type="transmembrane region" description="Helical" evidence="9">
    <location>
        <begin position="473"/>
        <end position="490"/>
    </location>
</feature>
<dbReference type="PROSITE" id="PS50850">
    <property type="entry name" value="MFS"/>
    <property type="match status" value="1"/>
</dbReference>
<dbReference type="InterPro" id="IPR050814">
    <property type="entry name" value="Myo-inositol_Transporter"/>
</dbReference>
<dbReference type="AlphaFoldDB" id="A0A2T0FIW3"/>
<dbReference type="PANTHER" id="PTHR48020:SF4">
    <property type="entry name" value="SYMPORT, PUTATIVE (AFU_ORTHOLOGUE AFUA_3G11790)-RELATED"/>
    <property type="match status" value="1"/>
</dbReference>
<dbReference type="Gene3D" id="1.20.1250.20">
    <property type="entry name" value="MFS general substrate transporter like domains"/>
    <property type="match status" value="1"/>
</dbReference>
<evidence type="ECO:0000256" key="4">
    <source>
        <dbReference type="ARBA" id="ARBA00022692"/>
    </source>
</evidence>
<dbReference type="STRING" id="45607.A0A2T0FIW3"/>
<dbReference type="InterPro" id="IPR020846">
    <property type="entry name" value="MFS_dom"/>
</dbReference>
<dbReference type="PRINTS" id="PR00171">
    <property type="entry name" value="SUGRTRNSPORT"/>
</dbReference>
<evidence type="ECO:0000256" key="2">
    <source>
        <dbReference type="ARBA" id="ARBA00010992"/>
    </source>
</evidence>
<feature type="transmembrane region" description="Helical" evidence="9">
    <location>
        <begin position="200"/>
        <end position="217"/>
    </location>
</feature>
<feature type="compositionally biased region" description="Polar residues" evidence="8">
    <location>
        <begin position="1"/>
        <end position="10"/>
    </location>
</feature>
<dbReference type="InterPro" id="IPR003663">
    <property type="entry name" value="Sugar/inositol_transpt"/>
</dbReference>
<feature type="transmembrane region" description="Helical" evidence="9">
    <location>
        <begin position="511"/>
        <end position="531"/>
    </location>
</feature>
<dbReference type="RefSeq" id="XP_024664888.1">
    <property type="nucleotide sequence ID" value="XM_024809120.1"/>
</dbReference>
<keyword evidence="12" id="KW-1185">Reference proteome</keyword>
<dbReference type="GeneID" id="36516311"/>
<dbReference type="InterPro" id="IPR005829">
    <property type="entry name" value="Sugar_transporter_CS"/>
</dbReference>
<keyword evidence="6 9" id="KW-0472">Membrane</keyword>
<evidence type="ECO:0000256" key="9">
    <source>
        <dbReference type="SAM" id="Phobius"/>
    </source>
</evidence>
<dbReference type="NCBIfam" id="TIGR00879">
    <property type="entry name" value="SP"/>
    <property type="match status" value="1"/>
</dbReference>
<dbReference type="InterPro" id="IPR005828">
    <property type="entry name" value="MFS_sugar_transport-like"/>
</dbReference>
<gene>
    <name evidence="11" type="ORF">B9G98_02563</name>
</gene>
<dbReference type="FunFam" id="1.20.1250.20:FF:000474">
    <property type="entry name" value="Sugar transporter, putative"/>
    <property type="match status" value="1"/>
</dbReference>
<dbReference type="GO" id="GO:0016020">
    <property type="term" value="C:membrane"/>
    <property type="evidence" value="ECO:0007669"/>
    <property type="project" value="UniProtKB-SubCell"/>
</dbReference>
<feature type="transmembrane region" description="Helical" evidence="9">
    <location>
        <begin position="444"/>
        <end position="467"/>
    </location>
</feature>
<feature type="transmembrane region" description="Helical" evidence="9">
    <location>
        <begin position="167"/>
        <end position="188"/>
    </location>
</feature>
<feature type="compositionally biased region" description="Basic and acidic residues" evidence="8">
    <location>
        <begin position="11"/>
        <end position="40"/>
    </location>
</feature>
<evidence type="ECO:0000256" key="6">
    <source>
        <dbReference type="ARBA" id="ARBA00023136"/>
    </source>
</evidence>
<evidence type="ECO:0000256" key="1">
    <source>
        <dbReference type="ARBA" id="ARBA00004141"/>
    </source>
</evidence>
<feature type="region of interest" description="Disordered" evidence="8">
    <location>
        <begin position="1"/>
        <end position="45"/>
    </location>
</feature>
<dbReference type="Pfam" id="PF00083">
    <property type="entry name" value="Sugar_tr"/>
    <property type="match status" value="1"/>
</dbReference>
<feature type="transmembrane region" description="Helical" evidence="9">
    <location>
        <begin position="286"/>
        <end position="309"/>
    </location>
</feature>
<evidence type="ECO:0000256" key="8">
    <source>
        <dbReference type="SAM" id="MobiDB-lite"/>
    </source>
</evidence>
<feature type="transmembrane region" description="Helical" evidence="9">
    <location>
        <begin position="229"/>
        <end position="247"/>
    </location>
</feature>
<dbReference type="Proteomes" id="UP000238350">
    <property type="component" value="Unassembled WGS sequence"/>
</dbReference>
<feature type="transmembrane region" description="Helical" evidence="9">
    <location>
        <begin position="417"/>
        <end position="437"/>
    </location>
</feature>
<dbReference type="SUPFAM" id="SSF103473">
    <property type="entry name" value="MFS general substrate transporter"/>
    <property type="match status" value="1"/>
</dbReference>
<evidence type="ECO:0000256" key="3">
    <source>
        <dbReference type="ARBA" id="ARBA00022448"/>
    </source>
</evidence>
<dbReference type="InterPro" id="IPR036259">
    <property type="entry name" value="MFS_trans_sf"/>
</dbReference>
<evidence type="ECO:0000256" key="7">
    <source>
        <dbReference type="RuleBase" id="RU003346"/>
    </source>
</evidence>
<feature type="transmembrane region" description="Helical" evidence="9">
    <location>
        <begin position="259"/>
        <end position="280"/>
    </location>
</feature>
<dbReference type="PROSITE" id="PS00217">
    <property type="entry name" value="SUGAR_TRANSPORT_2"/>
    <property type="match status" value="1"/>
</dbReference>
<keyword evidence="5 9" id="KW-1133">Transmembrane helix</keyword>
<reference evidence="11 12" key="1">
    <citation type="submission" date="2017-04" db="EMBL/GenBank/DDBJ databases">
        <title>Genome sequencing of [Candida] sorbophila.</title>
        <authorList>
            <person name="Ahn J.O."/>
        </authorList>
    </citation>
    <scope>NUCLEOTIDE SEQUENCE [LARGE SCALE GENOMIC DNA]</scope>
    <source>
        <strain evidence="11 12">DS02</strain>
    </source>
</reference>
<comment type="subcellular location">
    <subcellularLocation>
        <location evidence="1">Membrane</location>
        <topology evidence="1">Multi-pass membrane protein</topology>
    </subcellularLocation>
</comment>
<evidence type="ECO:0000256" key="5">
    <source>
        <dbReference type="ARBA" id="ARBA00022989"/>
    </source>
</evidence>
<evidence type="ECO:0000259" key="10">
    <source>
        <dbReference type="PROSITE" id="PS50850"/>
    </source>
</evidence>